<feature type="transmembrane region" description="Helical" evidence="13">
    <location>
        <begin position="38"/>
        <end position="63"/>
    </location>
</feature>
<dbReference type="InterPro" id="IPR036890">
    <property type="entry name" value="HATPase_C_sf"/>
</dbReference>
<dbReference type="GO" id="GO:0000156">
    <property type="term" value="F:phosphorelay response regulator activity"/>
    <property type="evidence" value="ECO:0007669"/>
    <property type="project" value="TreeGrafter"/>
</dbReference>
<evidence type="ECO:0000256" key="10">
    <source>
        <dbReference type="ARBA" id="ARBA00022989"/>
    </source>
</evidence>
<keyword evidence="5" id="KW-0808">Transferase</keyword>
<dbReference type="GO" id="GO:0005524">
    <property type="term" value="F:ATP binding"/>
    <property type="evidence" value="ECO:0007669"/>
    <property type="project" value="UniProtKB-KW"/>
</dbReference>
<evidence type="ECO:0000256" key="8">
    <source>
        <dbReference type="ARBA" id="ARBA00022777"/>
    </source>
</evidence>
<dbReference type="PANTHER" id="PTHR42878">
    <property type="entry name" value="TWO-COMPONENT HISTIDINE KINASE"/>
    <property type="match status" value="1"/>
</dbReference>
<keyword evidence="4" id="KW-1003">Cell membrane</keyword>
<dbReference type="PROSITE" id="PS50109">
    <property type="entry name" value="HIS_KIN"/>
    <property type="match status" value="1"/>
</dbReference>
<dbReference type="InterPro" id="IPR005467">
    <property type="entry name" value="His_kinase_dom"/>
</dbReference>
<evidence type="ECO:0000256" key="2">
    <source>
        <dbReference type="ARBA" id="ARBA00004651"/>
    </source>
</evidence>
<evidence type="ECO:0000256" key="12">
    <source>
        <dbReference type="SAM" id="MobiDB-lite"/>
    </source>
</evidence>
<dbReference type="SMART" id="SM00387">
    <property type="entry name" value="HATPase_c"/>
    <property type="match status" value="1"/>
</dbReference>
<evidence type="ECO:0000256" key="11">
    <source>
        <dbReference type="ARBA" id="ARBA00023012"/>
    </source>
</evidence>
<proteinExistence type="predicted"/>
<dbReference type="InterPro" id="IPR003594">
    <property type="entry name" value="HATPase_dom"/>
</dbReference>
<dbReference type="EMBL" id="VBOZ01000019">
    <property type="protein sequence ID" value="TMQ64539.1"/>
    <property type="molecule type" value="Genomic_DNA"/>
</dbReference>
<feature type="domain" description="Histidine kinase" evidence="14">
    <location>
        <begin position="386"/>
        <end position="596"/>
    </location>
</feature>
<comment type="subcellular location">
    <subcellularLocation>
        <location evidence="2">Cell membrane</location>
        <topology evidence="2">Multi-pass membrane protein</topology>
    </subcellularLocation>
</comment>
<evidence type="ECO:0000256" key="7">
    <source>
        <dbReference type="ARBA" id="ARBA00022741"/>
    </source>
</evidence>
<keyword evidence="6 13" id="KW-0812">Transmembrane</keyword>
<dbReference type="Pfam" id="PF14827">
    <property type="entry name" value="dCache_3"/>
    <property type="match status" value="1"/>
</dbReference>
<reference evidence="15 16" key="1">
    <citation type="journal article" date="2019" name="Nat. Microbiol.">
        <title>Mediterranean grassland soil C-N compound turnover is dependent on rainfall and depth, and is mediated by genomically divergent microorganisms.</title>
        <authorList>
            <person name="Diamond S."/>
            <person name="Andeer P.F."/>
            <person name="Li Z."/>
            <person name="Crits-Christoph A."/>
            <person name="Burstein D."/>
            <person name="Anantharaman K."/>
            <person name="Lane K.R."/>
            <person name="Thomas B.C."/>
            <person name="Pan C."/>
            <person name="Northen T.R."/>
            <person name="Banfield J.F."/>
        </authorList>
    </citation>
    <scope>NUCLEOTIDE SEQUENCE [LARGE SCALE GENOMIC DNA]</scope>
    <source>
        <strain evidence="15">WS_9</strain>
    </source>
</reference>
<keyword evidence="11" id="KW-0902">Two-component regulatory system</keyword>
<evidence type="ECO:0000256" key="1">
    <source>
        <dbReference type="ARBA" id="ARBA00000085"/>
    </source>
</evidence>
<evidence type="ECO:0000313" key="15">
    <source>
        <dbReference type="EMBL" id="TMQ64539.1"/>
    </source>
</evidence>
<dbReference type="GO" id="GO:0030295">
    <property type="term" value="F:protein kinase activator activity"/>
    <property type="evidence" value="ECO:0007669"/>
    <property type="project" value="TreeGrafter"/>
</dbReference>
<dbReference type="InterPro" id="IPR050351">
    <property type="entry name" value="BphY/WalK/GraS-like"/>
</dbReference>
<gene>
    <name evidence="15" type="ORF">E6K79_07465</name>
</gene>
<dbReference type="Gene3D" id="3.30.565.10">
    <property type="entry name" value="Histidine kinase-like ATPase, C-terminal domain"/>
    <property type="match status" value="1"/>
</dbReference>
<dbReference type="SUPFAM" id="SSF47384">
    <property type="entry name" value="Homodimeric domain of signal transducing histidine kinase"/>
    <property type="match status" value="1"/>
</dbReference>
<feature type="region of interest" description="Disordered" evidence="12">
    <location>
        <begin position="263"/>
        <end position="282"/>
    </location>
</feature>
<dbReference type="SUPFAM" id="SSF55874">
    <property type="entry name" value="ATPase domain of HSP90 chaperone/DNA topoisomerase II/histidine kinase"/>
    <property type="match status" value="1"/>
</dbReference>
<comment type="caution">
    <text evidence="15">The sequence shown here is derived from an EMBL/GenBank/DDBJ whole genome shotgun (WGS) entry which is preliminary data.</text>
</comment>
<dbReference type="PRINTS" id="PR00344">
    <property type="entry name" value="BCTRLSENSOR"/>
</dbReference>
<evidence type="ECO:0000256" key="4">
    <source>
        <dbReference type="ARBA" id="ARBA00022475"/>
    </source>
</evidence>
<evidence type="ECO:0000259" key="14">
    <source>
        <dbReference type="PROSITE" id="PS50109"/>
    </source>
</evidence>
<comment type="catalytic activity">
    <reaction evidence="1">
        <text>ATP + protein L-histidine = ADP + protein N-phospho-L-histidine.</text>
        <dbReference type="EC" id="2.7.13.3"/>
    </reaction>
</comment>
<dbReference type="EC" id="2.7.13.3" evidence="3"/>
<dbReference type="GO" id="GO:0007234">
    <property type="term" value="P:osmosensory signaling via phosphorelay pathway"/>
    <property type="evidence" value="ECO:0007669"/>
    <property type="project" value="TreeGrafter"/>
</dbReference>
<sequence>MRSRWKLRLPILACGNPIHPLVARIAGISMRNASKLRFLASPTALVFGAALVPVLVAAGWALVALSHHPDNESDQLAARSLSRAAPAVEEALTREGEELERLGVMIVRNPQFFAVLNLPRSDRAQADFKNALENVLRDFQRDADTPIFEVTDETGALLARALEPATGTTDVSGAPFVRTALAGRTGQGYIVEKGRVYRVAAVPVTAGGPIIGVLCLGRLVGNETAELLKSAIGCDVAFTVSDEIQATTLTPSPLRKILAQRSSERSLAGSRSRKPKNGVPPPDSFDVIGIAGARFVAVRQPLQGQSIGGELAYLLIRPVTSVSSPVAAIRDELLYAGSAGFLLALLGGASVAIVTYRRRRRAEDAHRAEVHRLTEVNRVRTGFIASASEEVLEPANAIRTVIELIEEGALGELSGPQVEGFISMRSGAERLIRAGNDLANLSLLDRNELALSFGPADVAGLVEDAAVVVVPIASERKQSVMISVEPQLVHPRVDPGHLSKAILNLALNAARFSPDGGRIEMGARRMDLGIRIYISDTGTELPDGVQGTIPELHDSGRTGLGLAVALGIVEAHGGSVHVLSQPDSGNIITIELPYPNRDVAPLQAEEPLRLAS</sequence>
<keyword evidence="9" id="KW-0067">ATP-binding</keyword>
<dbReference type="Proteomes" id="UP000317691">
    <property type="component" value="Unassembled WGS sequence"/>
</dbReference>
<organism evidence="15 16">
    <name type="scientific">Eiseniibacteriota bacterium</name>
    <dbReference type="NCBI Taxonomy" id="2212470"/>
    <lineage>
        <taxon>Bacteria</taxon>
        <taxon>Candidatus Eiseniibacteriota</taxon>
    </lineage>
</organism>
<dbReference type="GO" id="GO:0005886">
    <property type="term" value="C:plasma membrane"/>
    <property type="evidence" value="ECO:0007669"/>
    <property type="project" value="UniProtKB-SubCell"/>
</dbReference>
<dbReference type="InterPro" id="IPR004358">
    <property type="entry name" value="Sig_transdc_His_kin-like_C"/>
</dbReference>
<keyword evidence="13" id="KW-0472">Membrane</keyword>
<dbReference type="AlphaFoldDB" id="A0A538TLM0"/>
<dbReference type="CDD" id="cd00075">
    <property type="entry name" value="HATPase"/>
    <property type="match status" value="1"/>
</dbReference>
<feature type="transmembrane region" description="Helical" evidence="13">
    <location>
        <begin position="333"/>
        <end position="356"/>
    </location>
</feature>
<evidence type="ECO:0000256" key="6">
    <source>
        <dbReference type="ARBA" id="ARBA00022692"/>
    </source>
</evidence>
<dbReference type="Pfam" id="PF02518">
    <property type="entry name" value="HATPase_c"/>
    <property type="match status" value="1"/>
</dbReference>
<dbReference type="Gene3D" id="1.10.287.130">
    <property type="match status" value="1"/>
</dbReference>
<evidence type="ECO:0000313" key="16">
    <source>
        <dbReference type="Proteomes" id="UP000317691"/>
    </source>
</evidence>
<keyword evidence="10 13" id="KW-1133">Transmembrane helix</keyword>
<dbReference type="InterPro" id="IPR029151">
    <property type="entry name" value="Sensor-like_sf"/>
</dbReference>
<evidence type="ECO:0000256" key="9">
    <source>
        <dbReference type="ARBA" id="ARBA00022840"/>
    </source>
</evidence>
<protein>
    <recommendedName>
        <fullName evidence="3">histidine kinase</fullName>
        <ecNumber evidence="3">2.7.13.3</ecNumber>
    </recommendedName>
</protein>
<name>A0A538TLM0_UNCEI</name>
<dbReference type="GO" id="GO:0000155">
    <property type="term" value="F:phosphorelay sensor kinase activity"/>
    <property type="evidence" value="ECO:0007669"/>
    <property type="project" value="InterPro"/>
</dbReference>
<evidence type="ECO:0000256" key="5">
    <source>
        <dbReference type="ARBA" id="ARBA00022679"/>
    </source>
</evidence>
<dbReference type="PANTHER" id="PTHR42878:SF7">
    <property type="entry name" value="SENSOR HISTIDINE KINASE GLRK"/>
    <property type="match status" value="1"/>
</dbReference>
<dbReference type="InterPro" id="IPR029150">
    <property type="entry name" value="dCache_3"/>
</dbReference>
<dbReference type="InterPro" id="IPR036097">
    <property type="entry name" value="HisK_dim/P_sf"/>
</dbReference>
<accession>A0A538TLM0</accession>
<keyword evidence="8 15" id="KW-0418">Kinase</keyword>
<dbReference type="SUPFAM" id="SSF103190">
    <property type="entry name" value="Sensory domain-like"/>
    <property type="match status" value="1"/>
</dbReference>
<keyword evidence="7" id="KW-0547">Nucleotide-binding</keyword>
<evidence type="ECO:0000256" key="13">
    <source>
        <dbReference type="SAM" id="Phobius"/>
    </source>
</evidence>
<evidence type="ECO:0000256" key="3">
    <source>
        <dbReference type="ARBA" id="ARBA00012438"/>
    </source>
</evidence>